<dbReference type="GO" id="GO:0005576">
    <property type="term" value="C:extracellular region"/>
    <property type="evidence" value="ECO:0007669"/>
    <property type="project" value="UniProtKB-SubCell"/>
</dbReference>
<dbReference type="PRINTS" id="PR00276">
    <property type="entry name" value="INSULINFAMLY"/>
</dbReference>
<keyword evidence="4 7" id="KW-0732">Signal</keyword>
<dbReference type="InterPro" id="IPR022353">
    <property type="entry name" value="Insulin_CS"/>
</dbReference>
<protein>
    <submittedName>
        <fullName evidence="9">Insulin like peptide 2</fullName>
    </submittedName>
</protein>
<sequence>MKLAILLLTLTFTIHVSRANYLNQQPVAVAERARCGDFLNKLLSEMCGNVFAGPSPHKKSVIPVGFSNMLQDEYESSPDAMDDLYALYLNAMWRYGSHGRRKRFEGIVQECCLQTCSREQLREYCGIRRQGR</sequence>
<comment type="subunit">
    <text evidence="2">Heterodimer of a B chain and an A chain linked by two disulfide bonds.</text>
</comment>
<keyword evidence="3" id="KW-0165">Cleavage on pair of basic residues</keyword>
<reference evidence="9" key="1">
    <citation type="submission" date="2024-10" db="EMBL/GenBank/DDBJ databases">
        <title>Cloning and expression analysis of insulin pathway genes in Euwallacea interjectus.</title>
        <authorList>
            <person name="Dai L."/>
        </authorList>
    </citation>
    <scope>NUCLEOTIDE SEQUENCE</scope>
    <source>
        <strain evidence="9">Af1</strain>
    </source>
</reference>
<dbReference type="InterPro" id="IPR022352">
    <property type="entry name" value="Ins/IGF/rlx"/>
</dbReference>
<dbReference type="InterPro" id="IPR036438">
    <property type="entry name" value="Insulin-like_sf"/>
</dbReference>
<feature type="signal peptide" evidence="7">
    <location>
        <begin position="1"/>
        <end position="19"/>
    </location>
</feature>
<name>A0AB74UJ87_9CUCU</name>
<dbReference type="GO" id="GO:0005179">
    <property type="term" value="F:hormone activity"/>
    <property type="evidence" value="ECO:0007669"/>
    <property type="project" value="InterPro"/>
</dbReference>
<dbReference type="PANTHER" id="PTHR13647">
    <property type="entry name" value="INSULIN-LIKE PEPTIDE 2-RELATED"/>
    <property type="match status" value="1"/>
</dbReference>
<dbReference type="PIRSF" id="PIRSF018431">
    <property type="entry name" value="Molluscan_insulin_rel_peptide"/>
    <property type="match status" value="1"/>
</dbReference>
<evidence type="ECO:0000256" key="7">
    <source>
        <dbReference type="SAM" id="SignalP"/>
    </source>
</evidence>
<keyword evidence="6" id="KW-0964">Secreted</keyword>
<dbReference type="PROSITE" id="PS00262">
    <property type="entry name" value="INSULIN"/>
    <property type="match status" value="1"/>
</dbReference>
<evidence type="ECO:0000256" key="6">
    <source>
        <dbReference type="RuleBase" id="RU000406"/>
    </source>
</evidence>
<dbReference type="SMART" id="SM00078">
    <property type="entry name" value="IlGF"/>
    <property type="match status" value="1"/>
</dbReference>
<dbReference type="CDD" id="cd00101">
    <property type="entry name" value="IlGF_like"/>
    <property type="match status" value="1"/>
</dbReference>
<accession>A0AB74UJ87</accession>
<dbReference type="AlphaFoldDB" id="A0AB74UJ87"/>
<evidence type="ECO:0000256" key="4">
    <source>
        <dbReference type="ARBA" id="ARBA00022729"/>
    </source>
</evidence>
<dbReference type="Pfam" id="PF00049">
    <property type="entry name" value="Insulin"/>
    <property type="match status" value="1"/>
</dbReference>
<evidence type="ECO:0000256" key="2">
    <source>
        <dbReference type="ARBA" id="ARBA00011207"/>
    </source>
</evidence>
<evidence type="ECO:0000256" key="5">
    <source>
        <dbReference type="ARBA" id="ARBA00023157"/>
    </source>
</evidence>
<evidence type="ECO:0000259" key="8">
    <source>
        <dbReference type="SMART" id="SM00078"/>
    </source>
</evidence>
<dbReference type="InterPro" id="IPR016179">
    <property type="entry name" value="Insulin-like"/>
</dbReference>
<comment type="similarity">
    <text evidence="1 6">Belongs to the insulin family.</text>
</comment>
<dbReference type="EMBL" id="PQ440132">
    <property type="protein sequence ID" value="XHV10866.1"/>
    <property type="molecule type" value="mRNA"/>
</dbReference>
<proteinExistence type="evidence at transcript level"/>
<feature type="domain" description="Insulin-like" evidence="8">
    <location>
        <begin position="32"/>
        <end position="125"/>
    </location>
</feature>
<dbReference type="Gene3D" id="1.10.100.10">
    <property type="entry name" value="Insulin-like"/>
    <property type="match status" value="1"/>
</dbReference>
<comment type="subcellular location">
    <subcellularLocation>
        <location evidence="6">Secreted</location>
    </subcellularLocation>
</comment>
<dbReference type="SUPFAM" id="SSF56994">
    <property type="entry name" value="Insulin-like"/>
    <property type="match status" value="1"/>
</dbReference>
<organism evidence="9">
    <name type="scientific">Euwallacea interjectus</name>
    <dbReference type="NCBI Taxonomy" id="321055"/>
    <lineage>
        <taxon>Eukaryota</taxon>
        <taxon>Metazoa</taxon>
        <taxon>Ecdysozoa</taxon>
        <taxon>Arthropoda</taxon>
        <taxon>Hexapoda</taxon>
        <taxon>Insecta</taxon>
        <taxon>Pterygota</taxon>
        <taxon>Neoptera</taxon>
        <taxon>Endopterygota</taxon>
        <taxon>Coleoptera</taxon>
        <taxon>Polyphaga</taxon>
        <taxon>Cucujiformia</taxon>
        <taxon>Curculionidae</taxon>
        <taxon>Scolytinae</taxon>
        <taxon>Euwallacea</taxon>
    </lineage>
</organism>
<evidence type="ECO:0000256" key="1">
    <source>
        <dbReference type="ARBA" id="ARBA00009034"/>
    </source>
</evidence>
<evidence type="ECO:0000313" key="9">
    <source>
        <dbReference type="EMBL" id="XHV10866.1"/>
    </source>
</evidence>
<dbReference type="PANTHER" id="PTHR13647:SF4">
    <property type="entry name" value="INSULIN-LIKE PEPTIDE 1-RELATED"/>
    <property type="match status" value="1"/>
</dbReference>
<feature type="chain" id="PRO_5044495749" evidence="7">
    <location>
        <begin position="20"/>
        <end position="132"/>
    </location>
</feature>
<keyword evidence="5" id="KW-1015">Disulfide bond</keyword>
<evidence type="ECO:0000256" key="3">
    <source>
        <dbReference type="ARBA" id="ARBA00022685"/>
    </source>
</evidence>